<evidence type="ECO:0000313" key="3">
    <source>
        <dbReference type="EMBL" id="KAJ8754979.1"/>
    </source>
</evidence>
<dbReference type="EMBL" id="JAIWQS010000009">
    <property type="protein sequence ID" value="KAJ8754979.1"/>
    <property type="molecule type" value="Genomic_DNA"/>
</dbReference>
<reference evidence="3 4" key="1">
    <citation type="submission" date="2021-09" db="EMBL/GenBank/DDBJ databases">
        <title>Genomic insights and catalytic innovation underlie evolution of tropane alkaloids biosynthesis.</title>
        <authorList>
            <person name="Wang Y.-J."/>
            <person name="Tian T."/>
            <person name="Huang J.-P."/>
            <person name="Huang S.-X."/>
        </authorList>
    </citation>
    <scope>NUCLEOTIDE SEQUENCE [LARGE SCALE GENOMIC DNA]</scope>
    <source>
        <strain evidence="3">KIB-2018</strain>
        <tissue evidence="3">Leaf</tissue>
    </source>
</reference>
<dbReference type="Pfam" id="PF14111">
    <property type="entry name" value="DUF4283"/>
    <property type="match status" value="1"/>
</dbReference>
<dbReference type="PANTHER" id="PTHR31286:SF171">
    <property type="entry name" value="CCHC-TYPE DOMAIN-CONTAINING PROTEIN"/>
    <property type="match status" value="1"/>
</dbReference>
<protein>
    <recommendedName>
        <fullName evidence="2">DUF4283 domain-containing protein</fullName>
    </recommendedName>
</protein>
<dbReference type="Proteomes" id="UP001159364">
    <property type="component" value="Linkage Group LG09"/>
</dbReference>
<evidence type="ECO:0000256" key="1">
    <source>
        <dbReference type="SAM" id="MobiDB-lite"/>
    </source>
</evidence>
<organism evidence="3 4">
    <name type="scientific">Erythroxylum novogranatense</name>
    <dbReference type="NCBI Taxonomy" id="1862640"/>
    <lineage>
        <taxon>Eukaryota</taxon>
        <taxon>Viridiplantae</taxon>
        <taxon>Streptophyta</taxon>
        <taxon>Embryophyta</taxon>
        <taxon>Tracheophyta</taxon>
        <taxon>Spermatophyta</taxon>
        <taxon>Magnoliopsida</taxon>
        <taxon>eudicotyledons</taxon>
        <taxon>Gunneridae</taxon>
        <taxon>Pentapetalae</taxon>
        <taxon>rosids</taxon>
        <taxon>fabids</taxon>
        <taxon>Malpighiales</taxon>
        <taxon>Erythroxylaceae</taxon>
        <taxon>Erythroxylum</taxon>
    </lineage>
</organism>
<dbReference type="InterPro" id="IPR040256">
    <property type="entry name" value="At4g02000-like"/>
</dbReference>
<evidence type="ECO:0000259" key="2">
    <source>
        <dbReference type="Pfam" id="PF14111"/>
    </source>
</evidence>
<comment type="caution">
    <text evidence="3">The sequence shown here is derived from an EMBL/GenBank/DDBJ whole genome shotgun (WGS) entry which is preliminary data.</text>
</comment>
<feature type="compositionally biased region" description="Basic and acidic residues" evidence="1">
    <location>
        <begin position="146"/>
        <end position="157"/>
    </location>
</feature>
<keyword evidence="4" id="KW-1185">Reference proteome</keyword>
<feature type="region of interest" description="Disordered" evidence="1">
    <location>
        <begin position="146"/>
        <end position="186"/>
    </location>
</feature>
<dbReference type="PANTHER" id="PTHR31286">
    <property type="entry name" value="GLYCINE-RICH CELL WALL STRUCTURAL PROTEIN 1.8-LIKE"/>
    <property type="match status" value="1"/>
</dbReference>
<dbReference type="AlphaFoldDB" id="A0AAV8SSZ8"/>
<evidence type="ECO:0000313" key="4">
    <source>
        <dbReference type="Proteomes" id="UP001159364"/>
    </source>
</evidence>
<proteinExistence type="predicted"/>
<name>A0AAV8SSZ8_9ROSI</name>
<sequence>MAMESSRRDKVLNREKAKEATYVATEHLPVDLIKKGGFDVLDIGHDYYLVKFDMQDDFARVLGRDLWAISDHYLYVKPWTPGFFIVRATINSTLVWVRFPKVSVQYYDDDLLTTLATGIGRLIKIDRNTMLANRGQFIGQIKNSKKIDKSIKSRRSDPSLSQRNTKSKNTRPIITHERPAMKTSEKTPIINKTRIVSSSTVEPTILDSPNVEMVTIAAEKFRQAFKPLPPSTGQETSSTCLHEVSDQHMLNFRAQPPDPGSQHIMAQDTPILAQVIDDDLCGGHSLDIDVVPKILA</sequence>
<gene>
    <name evidence="3" type="ORF">K2173_015491</name>
</gene>
<feature type="domain" description="DUF4283" evidence="2">
    <location>
        <begin position="34"/>
        <end position="83"/>
    </location>
</feature>
<feature type="compositionally biased region" description="Basic and acidic residues" evidence="1">
    <location>
        <begin position="174"/>
        <end position="185"/>
    </location>
</feature>
<accession>A0AAV8SSZ8</accession>
<dbReference type="InterPro" id="IPR025558">
    <property type="entry name" value="DUF4283"/>
</dbReference>